<reference evidence="1 2" key="1">
    <citation type="submission" date="2017-07" db="EMBL/GenBank/DDBJ databases">
        <title>A draft genome sequence of Komagataeibacter xylinus LMG 1515.</title>
        <authorList>
            <person name="Skraban J."/>
            <person name="Cleenwerck I."/>
            <person name="Vandamme P."/>
            <person name="Trcek J."/>
        </authorList>
    </citation>
    <scope>NUCLEOTIDE SEQUENCE [LARGE SCALE GENOMIC DNA]</scope>
    <source>
        <strain evidence="1 2">LMG 1515</strain>
    </source>
</reference>
<dbReference type="AlphaFoldDB" id="A0A318PJ47"/>
<sequence length="74" mass="8057">MRRNADGNLELKIKLAADRDAPSTYSDVCLNIEAKGDILTVGIKEGDMIDRILAEVDAACDTAIRFLSQVYGGR</sequence>
<keyword evidence="2" id="KW-1185">Reference proteome</keyword>
<dbReference type="STRING" id="1220579.GCA_001571345_01253"/>
<proteinExistence type="predicted"/>
<protein>
    <submittedName>
        <fullName evidence="1">Uncharacterized protein</fullName>
    </submittedName>
</protein>
<evidence type="ECO:0000313" key="2">
    <source>
        <dbReference type="Proteomes" id="UP000248257"/>
    </source>
</evidence>
<name>A0A318PJ47_KOMXY</name>
<comment type="caution">
    <text evidence="1">The sequence shown here is derived from an EMBL/GenBank/DDBJ whole genome shotgun (WGS) entry which is preliminary data.</text>
</comment>
<dbReference type="EMBL" id="NKUC01000009">
    <property type="protein sequence ID" value="PYD57409.1"/>
    <property type="molecule type" value="Genomic_DNA"/>
</dbReference>
<organism evidence="1 2">
    <name type="scientific">Komagataeibacter xylinus</name>
    <name type="common">Gluconacetobacter xylinus</name>
    <dbReference type="NCBI Taxonomy" id="28448"/>
    <lineage>
        <taxon>Bacteria</taxon>
        <taxon>Pseudomonadati</taxon>
        <taxon>Pseudomonadota</taxon>
        <taxon>Alphaproteobacteria</taxon>
        <taxon>Acetobacterales</taxon>
        <taxon>Acetobacteraceae</taxon>
        <taxon>Komagataeibacter</taxon>
    </lineage>
</organism>
<evidence type="ECO:0000313" key="1">
    <source>
        <dbReference type="EMBL" id="PYD57409.1"/>
    </source>
</evidence>
<accession>A0A318PJ47</accession>
<gene>
    <name evidence="1" type="ORF">CFR75_06215</name>
</gene>
<dbReference type="Proteomes" id="UP000248257">
    <property type="component" value="Unassembled WGS sequence"/>
</dbReference>